<evidence type="ECO:0008006" key="3">
    <source>
        <dbReference type="Google" id="ProtNLM"/>
    </source>
</evidence>
<keyword evidence="1" id="KW-0175">Coiled coil</keyword>
<dbReference type="EMBL" id="UOFF01000421">
    <property type="protein sequence ID" value="VAW57569.1"/>
    <property type="molecule type" value="Genomic_DNA"/>
</dbReference>
<gene>
    <name evidence="2" type="ORF">MNBD_GAMMA07-722</name>
</gene>
<dbReference type="SUPFAM" id="SSF56935">
    <property type="entry name" value="Porins"/>
    <property type="match status" value="1"/>
</dbReference>
<evidence type="ECO:0000313" key="2">
    <source>
        <dbReference type="EMBL" id="VAW57569.1"/>
    </source>
</evidence>
<protein>
    <recommendedName>
        <fullName evidence="3">Phosphate-selective porin O and P</fullName>
    </recommendedName>
</protein>
<dbReference type="InterPro" id="IPR010870">
    <property type="entry name" value="Porin_O/P"/>
</dbReference>
<dbReference type="Pfam" id="PF07396">
    <property type="entry name" value="Porin_O_P"/>
    <property type="match status" value="1"/>
</dbReference>
<dbReference type="AlphaFoldDB" id="A0A3B0X7W2"/>
<name>A0A3B0X7W2_9ZZZZ</name>
<accession>A0A3B0X7W2</accession>
<sequence>MKCSGYSFKKKLLATVVFISLPSIALAESSNAGLQAQIDALQNQVTALNSEIQQAAEWKNPNTLIHLAGYADVGFVSPEKGNDSFVVGTFSPIFHFQYRDVVMLESELEFEVGEDGETEVNLDYLTIDWFVSDYATIIAGKFLSPIGQFRQNLHPSWINKLPSAPPGFGHDGAAPISDLGLQVRGGFPIGGIRTNYAVYASNGPELNSETEDEAEFELEGVRAEGIGADRDGDKTFGGRFAILPISSLEIGLSFATGKATVTELENEVEPPTAGLESGFIDGEIAREYDVIGADFVWFTGNLSIRGEYVKTEIGEAVTGVTTSEGAIWESLYTQLAYRLPDTKWEGVIRYADFDSPLNRQDVTQTMLGINYLVSNNFIAKLAYEINNGVTGSPADDNRLLLQLAYGF</sequence>
<proteinExistence type="predicted"/>
<dbReference type="InterPro" id="IPR023614">
    <property type="entry name" value="Porin_dom_sf"/>
</dbReference>
<feature type="coiled-coil region" evidence="1">
    <location>
        <begin position="24"/>
        <end position="58"/>
    </location>
</feature>
<dbReference type="Gene3D" id="2.40.160.10">
    <property type="entry name" value="Porin"/>
    <property type="match status" value="1"/>
</dbReference>
<organism evidence="2">
    <name type="scientific">hydrothermal vent metagenome</name>
    <dbReference type="NCBI Taxonomy" id="652676"/>
    <lineage>
        <taxon>unclassified sequences</taxon>
        <taxon>metagenomes</taxon>
        <taxon>ecological metagenomes</taxon>
    </lineage>
</organism>
<evidence type="ECO:0000256" key="1">
    <source>
        <dbReference type="SAM" id="Coils"/>
    </source>
</evidence>
<reference evidence="2" key="1">
    <citation type="submission" date="2018-06" db="EMBL/GenBank/DDBJ databases">
        <authorList>
            <person name="Zhirakovskaya E."/>
        </authorList>
    </citation>
    <scope>NUCLEOTIDE SEQUENCE</scope>
</reference>